<dbReference type="EMBL" id="RFFG01000008">
    <property type="protein sequence ID" value="RMI46614.1"/>
    <property type="molecule type" value="Genomic_DNA"/>
</dbReference>
<reference evidence="1 2" key="1">
    <citation type="submission" date="2018-10" db="EMBL/GenBank/DDBJ databases">
        <title>Isolation from soil.</title>
        <authorList>
            <person name="Hu J."/>
        </authorList>
    </citation>
    <scope>NUCLEOTIDE SEQUENCE [LARGE SCALE GENOMIC DNA]</scope>
    <source>
        <strain evidence="1 2">NEAU-Ht49</strain>
    </source>
</reference>
<proteinExistence type="predicted"/>
<dbReference type="OrthoDB" id="3483688at2"/>
<sequence length="67" mass="7288">MSARTLLTAVLRDLYPHWDVFVDNRGIWRAAGTTLISASSAETLLDALTTADPDATTKAAIRFTHIS</sequence>
<keyword evidence="2" id="KW-1185">Reference proteome</keyword>
<dbReference type="Proteomes" id="UP000282674">
    <property type="component" value="Unassembled WGS sequence"/>
</dbReference>
<gene>
    <name evidence="1" type="ORF">EBO15_06735</name>
</gene>
<comment type="caution">
    <text evidence="1">The sequence shown here is derived from an EMBL/GenBank/DDBJ whole genome shotgun (WGS) entry which is preliminary data.</text>
</comment>
<name>A0A3M2MA00_9ACTN</name>
<dbReference type="AlphaFoldDB" id="A0A3M2MA00"/>
<accession>A0A3M2MA00</accession>
<protein>
    <submittedName>
        <fullName evidence="1">Uncharacterized protein</fullName>
    </submittedName>
</protein>
<dbReference type="RefSeq" id="WP_122193421.1">
    <property type="nucleotide sequence ID" value="NZ_JBHSKC010000020.1"/>
</dbReference>
<evidence type="ECO:0000313" key="1">
    <source>
        <dbReference type="EMBL" id="RMI46614.1"/>
    </source>
</evidence>
<organism evidence="1 2">
    <name type="scientific">Actinomadura harenae</name>
    <dbReference type="NCBI Taxonomy" id="2483351"/>
    <lineage>
        <taxon>Bacteria</taxon>
        <taxon>Bacillati</taxon>
        <taxon>Actinomycetota</taxon>
        <taxon>Actinomycetes</taxon>
        <taxon>Streptosporangiales</taxon>
        <taxon>Thermomonosporaceae</taxon>
        <taxon>Actinomadura</taxon>
    </lineage>
</organism>
<evidence type="ECO:0000313" key="2">
    <source>
        <dbReference type="Proteomes" id="UP000282674"/>
    </source>
</evidence>